<dbReference type="RefSeq" id="WP_317120107.1">
    <property type="nucleotide sequence ID" value="NZ_JAWJBA010000001.1"/>
</dbReference>
<accession>A0ABU3X4F2</accession>
<evidence type="ECO:0000256" key="1">
    <source>
        <dbReference type="SAM" id="Coils"/>
    </source>
</evidence>
<name>A0ABU3X4F2_9BACI</name>
<keyword evidence="1" id="KW-0175">Coiled coil</keyword>
<feature type="coiled-coil region" evidence="1">
    <location>
        <begin position="20"/>
        <end position="48"/>
    </location>
</feature>
<organism evidence="2 3">
    <name type="scientific">Alkalihalophilus lindianensis</name>
    <dbReference type="NCBI Taxonomy" id="1630542"/>
    <lineage>
        <taxon>Bacteria</taxon>
        <taxon>Bacillati</taxon>
        <taxon>Bacillota</taxon>
        <taxon>Bacilli</taxon>
        <taxon>Bacillales</taxon>
        <taxon>Bacillaceae</taxon>
        <taxon>Alkalihalophilus</taxon>
    </lineage>
</organism>
<protein>
    <submittedName>
        <fullName evidence="2">Uncharacterized protein</fullName>
    </submittedName>
</protein>
<gene>
    <name evidence="2" type="ORF">RYX56_00110</name>
</gene>
<comment type="caution">
    <text evidence="2">The sequence shown here is derived from an EMBL/GenBank/DDBJ whole genome shotgun (WGS) entry which is preliminary data.</text>
</comment>
<proteinExistence type="predicted"/>
<evidence type="ECO:0000313" key="3">
    <source>
        <dbReference type="Proteomes" id="UP001287282"/>
    </source>
</evidence>
<dbReference type="EMBL" id="JAWJBA010000001">
    <property type="protein sequence ID" value="MDV2682767.1"/>
    <property type="molecule type" value="Genomic_DNA"/>
</dbReference>
<keyword evidence="3" id="KW-1185">Reference proteome</keyword>
<sequence>MDIGVIVVIVLALWSITKTLEKLTDRVLEKQDRQTQLLEDIKAKLESKT</sequence>
<reference evidence="2 3" key="1">
    <citation type="submission" date="2023-10" db="EMBL/GenBank/DDBJ databases">
        <title>Screening of Alkalihalobacillus lindianensis BZ-TG-R113 and Its Alleviation of Salt Stress on Rapeseed Growth.</title>
        <authorList>
            <person name="Zhao B."/>
            <person name="Guo T."/>
        </authorList>
    </citation>
    <scope>NUCLEOTIDE SEQUENCE [LARGE SCALE GENOMIC DNA]</scope>
    <source>
        <strain evidence="2 3">BZ-TG-R113</strain>
    </source>
</reference>
<dbReference type="Proteomes" id="UP001287282">
    <property type="component" value="Unassembled WGS sequence"/>
</dbReference>
<evidence type="ECO:0000313" key="2">
    <source>
        <dbReference type="EMBL" id="MDV2682767.1"/>
    </source>
</evidence>